<dbReference type="InterPro" id="IPR012340">
    <property type="entry name" value="NA-bd_OB-fold"/>
</dbReference>
<dbReference type="CDD" id="cd04480">
    <property type="entry name" value="RPA1_DBD_A_like"/>
    <property type="match status" value="1"/>
</dbReference>
<comment type="caution">
    <text evidence="3">The sequence shown here is derived from an EMBL/GenBank/DDBJ whole genome shotgun (WGS) entry which is preliminary data.</text>
</comment>
<reference evidence="3" key="2">
    <citation type="submission" date="2022-01" db="EMBL/GenBank/DDBJ databases">
        <authorList>
            <person name="Yamashiro T."/>
            <person name="Shiraishi A."/>
            <person name="Satake H."/>
            <person name="Nakayama K."/>
        </authorList>
    </citation>
    <scope>NUCLEOTIDE SEQUENCE</scope>
</reference>
<protein>
    <submittedName>
        <fullName evidence="3">Replication protein A 70 kDa DNA-binding subunit B</fullName>
    </submittedName>
</protein>
<evidence type="ECO:0000313" key="4">
    <source>
        <dbReference type="Proteomes" id="UP001151760"/>
    </source>
</evidence>
<evidence type="ECO:0000259" key="2">
    <source>
        <dbReference type="Pfam" id="PF02721"/>
    </source>
</evidence>
<dbReference type="SUPFAM" id="SSF50249">
    <property type="entry name" value="Nucleic acid-binding proteins"/>
    <property type="match status" value="2"/>
</dbReference>
<evidence type="ECO:0000313" key="3">
    <source>
        <dbReference type="EMBL" id="GJT38070.1"/>
    </source>
</evidence>
<dbReference type="Proteomes" id="UP001151760">
    <property type="component" value="Unassembled WGS sequence"/>
</dbReference>
<organism evidence="3 4">
    <name type="scientific">Tanacetum coccineum</name>
    <dbReference type="NCBI Taxonomy" id="301880"/>
    <lineage>
        <taxon>Eukaryota</taxon>
        <taxon>Viridiplantae</taxon>
        <taxon>Streptophyta</taxon>
        <taxon>Embryophyta</taxon>
        <taxon>Tracheophyta</taxon>
        <taxon>Spermatophyta</taxon>
        <taxon>Magnoliopsida</taxon>
        <taxon>eudicotyledons</taxon>
        <taxon>Gunneridae</taxon>
        <taxon>Pentapetalae</taxon>
        <taxon>asterids</taxon>
        <taxon>campanulids</taxon>
        <taxon>Asterales</taxon>
        <taxon>Asteraceae</taxon>
        <taxon>Asteroideae</taxon>
        <taxon>Anthemideae</taxon>
        <taxon>Anthemidinae</taxon>
        <taxon>Tanacetum</taxon>
    </lineage>
</organism>
<dbReference type="GO" id="GO:0003677">
    <property type="term" value="F:DNA binding"/>
    <property type="evidence" value="ECO:0007669"/>
    <property type="project" value="UniProtKB-KW"/>
</dbReference>
<sequence length="396" mass="45872">MNRFPNKNGSKFGYQKTPTVASSRKDKGVVDASNITMIKDVDPMLDNITVHGRCISLWHSHRMNQAHNPYSLDMVLQDSQNSRIQVYIKKEWMFRFEPLFQEGQCYAISNFAIAENSGKLPLLPHKYKISFYKGTVVTRIDSFDNNVNGFILEPFNRLLDGTRQYHEHEAVGSCVRLLLAEKIRRVVVVEDSESNQLDCIFWDQWVNMWDEYAVKRDELGHVVFILQLGKVKYWDGTPSIHNALFRTKMFINRDLPEILSFRQRLKELPEYDESQFKISLFTPQKSVVTIVEFFNGAVKKMVSSIRECDQEYNKSKSNKGYHVVPLPFTGNFIPRKPDLMFMDEIVESENMDVTTVVTPSDVKKVKSKHESANVKNKGVEPKTVRKNSFIPPIIED</sequence>
<gene>
    <name evidence="3" type="ORF">Tco_0937935</name>
</gene>
<keyword evidence="4" id="KW-1185">Reference proteome</keyword>
<dbReference type="Gene3D" id="2.40.50.140">
    <property type="entry name" value="Nucleic acid-binding proteins"/>
    <property type="match status" value="2"/>
</dbReference>
<dbReference type="EMBL" id="BQNB010015275">
    <property type="protein sequence ID" value="GJT38070.1"/>
    <property type="molecule type" value="Genomic_DNA"/>
</dbReference>
<dbReference type="PANTHER" id="PTHR47165:SF4">
    <property type="entry name" value="OS03G0429900 PROTEIN"/>
    <property type="match status" value="1"/>
</dbReference>
<accession>A0ABQ5DFP3</accession>
<proteinExistence type="predicted"/>
<keyword evidence="3" id="KW-0238">DNA-binding</keyword>
<name>A0ABQ5DFP3_9ASTR</name>
<evidence type="ECO:0000256" key="1">
    <source>
        <dbReference type="SAM" id="MobiDB-lite"/>
    </source>
</evidence>
<dbReference type="Pfam" id="PF02721">
    <property type="entry name" value="DUF223"/>
    <property type="match status" value="1"/>
</dbReference>
<feature type="region of interest" description="Disordered" evidence="1">
    <location>
        <begin position="1"/>
        <end position="25"/>
    </location>
</feature>
<dbReference type="PANTHER" id="PTHR47165">
    <property type="entry name" value="OS03G0429900 PROTEIN"/>
    <property type="match status" value="1"/>
</dbReference>
<reference evidence="3" key="1">
    <citation type="journal article" date="2022" name="Int. J. Mol. Sci.">
        <title>Draft Genome of Tanacetum Coccineum: Genomic Comparison of Closely Related Tanacetum-Family Plants.</title>
        <authorList>
            <person name="Yamashiro T."/>
            <person name="Shiraishi A."/>
            <person name="Nakayama K."/>
            <person name="Satake H."/>
        </authorList>
    </citation>
    <scope>NUCLEOTIDE SEQUENCE</scope>
</reference>
<dbReference type="InterPro" id="IPR003871">
    <property type="entry name" value="RFA1B/D_OB_1st"/>
</dbReference>
<feature type="domain" description="Replication protein A 70 kDa DNA-binding subunit B/D first OB fold" evidence="2">
    <location>
        <begin position="36"/>
        <end position="139"/>
    </location>
</feature>